<dbReference type="SUPFAM" id="SSF51556">
    <property type="entry name" value="Metallo-dependent hydrolases"/>
    <property type="match status" value="1"/>
</dbReference>
<sequence>NLSRGLVAGEGSDAKLEEAIQLRKDWHGKCGGRVTVDLAPHAPYSCDESFMKKVLEASEVHDTRIHIHLSESLKEVEDSYKAHNKSPIQNVFDQGVFKRPTFAAHCVHLSDEDIYLLRDNKVSVVNNPGSNLKLGNGFA</sequence>
<feature type="non-terminal residue" evidence="3">
    <location>
        <position position="1"/>
    </location>
</feature>
<organism evidence="3 4">
    <name type="scientific">Aduncisulcus paluster</name>
    <dbReference type="NCBI Taxonomy" id="2918883"/>
    <lineage>
        <taxon>Eukaryota</taxon>
        <taxon>Metamonada</taxon>
        <taxon>Carpediemonas-like organisms</taxon>
        <taxon>Aduncisulcus</taxon>
    </lineage>
</organism>
<dbReference type="PANTHER" id="PTHR43794:SF11">
    <property type="entry name" value="AMIDOHYDROLASE-RELATED DOMAIN-CONTAINING PROTEIN"/>
    <property type="match status" value="1"/>
</dbReference>
<evidence type="ECO:0000313" key="4">
    <source>
        <dbReference type="Proteomes" id="UP001057375"/>
    </source>
</evidence>
<evidence type="ECO:0000259" key="2">
    <source>
        <dbReference type="Pfam" id="PF01979"/>
    </source>
</evidence>
<dbReference type="InterPro" id="IPR032466">
    <property type="entry name" value="Metal_Hydrolase"/>
</dbReference>
<dbReference type="EMBL" id="BQXS01006048">
    <property type="protein sequence ID" value="GKT17034.1"/>
    <property type="molecule type" value="Genomic_DNA"/>
</dbReference>
<gene>
    <name evidence="3" type="ORF">ADUPG1_004172</name>
</gene>
<proteinExistence type="predicted"/>
<reference evidence="3" key="1">
    <citation type="submission" date="2022-03" db="EMBL/GenBank/DDBJ databases">
        <title>Draft genome sequence of Aduncisulcus paluster, a free-living microaerophilic Fornicata.</title>
        <authorList>
            <person name="Yuyama I."/>
            <person name="Kume K."/>
            <person name="Tamura T."/>
            <person name="Inagaki Y."/>
            <person name="Hashimoto T."/>
        </authorList>
    </citation>
    <scope>NUCLEOTIDE SEQUENCE</scope>
    <source>
        <strain evidence="3">NY0171</strain>
    </source>
</reference>
<name>A0ABQ5JYZ0_9EUKA</name>
<keyword evidence="1" id="KW-0378">Hydrolase</keyword>
<evidence type="ECO:0000313" key="3">
    <source>
        <dbReference type="EMBL" id="GKT17034.1"/>
    </source>
</evidence>
<dbReference type="Proteomes" id="UP001057375">
    <property type="component" value="Unassembled WGS sequence"/>
</dbReference>
<feature type="domain" description="Amidohydrolase-related" evidence="2">
    <location>
        <begin position="10"/>
        <end position="137"/>
    </location>
</feature>
<dbReference type="Gene3D" id="3.20.20.140">
    <property type="entry name" value="Metal-dependent hydrolases"/>
    <property type="match status" value="1"/>
</dbReference>
<dbReference type="InterPro" id="IPR050287">
    <property type="entry name" value="MTA/SAH_deaminase"/>
</dbReference>
<protein>
    <submittedName>
        <fullName evidence="3">Amidohydrolase family protein</fullName>
    </submittedName>
</protein>
<feature type="non-terminal residue" evidence="3">
    <location>
        <position position="139"/>
    </location>
</feature>
<accession>A0ABQ5JYZ0</accession>
<keyword evidence="4" id="KW-1185">Reference proteome</keyword>
<evidence type="ECO:0000256" key="1">
    <source>
        <dbReference type="ARBA" id="ARBA00022801"/>
    </source>
</evidence>
<dbReference type="InterPro" id="IPR006680">
    <property type="entry name" value="Amidohydro-rel"/>
</dbReference>
<comment type="caution">
    <text evidence="3">The sequence shown here is derived from an EMBL/GenBank/DDBJ whole genome shotgun (WGS) entry which is preliminary data.</text>
</comment>
<dbReference type="PANTHER" id="PTHR43794">
    <property type="entry name" value="AMINOHYDROLASE SSNA-RELATED"/>
    <property type="match status" value="1"/>
</dbReference>
<dbReference type="Pfam" id="PF01979">
    <property type="entry name" value="Amidohydro_1"/>
    <property type="match status" value="1"/>
</dbReference>